<organism evidence="10 11">
    <name type="scientific">Adineta ricciae</name>
    <name type="common">Rotifer</name>
    <dbReference type="NCBI Taxonomy" id="249248"/>
    <lineage>
        <taxon>Eukaryota</taxon>
        <taxon>Metazoa</taxon>
        <taxon>Spiralia</taxon>
        <taxon>Gnathifera</taxon>
        <taxon>Rotifera</taxon>
        <taxon>Eurotatoria</taxon>
        <taxon>Bdelloidea</taxon>
        <taxon>Adinetida</taxon>
        <taxon>Adinetidae</taxon>
        <taxon>Adineta</taxon>
    </lineage>
</organism>
<feature type="transmembrane region" description="Helical" evidence="8">
    <location>
        <begin position="254"/>
        <end position="275"/>
    </location>
</feature>
<evidence type="ECO:0000256" key="4">
    <source>
        <dbReference type="ARBA" id="ARBA00023040"/>
    </source>
</evidence>
<feature type="domain" description="G-protein coupled receptors family 1 profile" evidence="9">
    <location>
        <begin position="48"/>
        <end position="314"/>
    </location>
</feature>
<dbReference type="EMBL" id="CAJNOR010002174">
    <property type="protein sequence ID" value="CAF1258274.1"/>
    <property type="molecule type" value="Genomic_DNA"/>
</dbReference>
<evidence type="ECO:0000256" key="1">
    <source>
        <dbReference type="ARBA" id="ARBA00004141"/>
    </source>
</evidence>
<dbReference type="GO" id="GO:0008528">
    <property type="term" value="F:G protein-coupled peptide receptor activity"/>
    <property type="evidence" value="ECO:0007669"/>
    <property type="project" value="InterPro"/>
</dbReference>
<evidence type="ECO:0000256" key="8">
    <source>
        <dbReference type="SAM" id="Phobius"/>
    </source>
</evidence>
<keyword evidence="11" id="KW-1185">Reference proteome</keyword>
<evidence type="ECO:0000256" key="2">
    <source>
        <dbReference type="ARBA" id="ARBA00022692"/>
    </source>
</evidence>
<reference evidence="10" key="1">
    <citation type="submission" date="2021-02" db="EMBL/GenBank/DDBJ databases">
        <authorList>
            <person name="Nowell W R."/>
        </authorList>
    </citation>
    <scope>NUCLEOTIDE SEQUENCE</scope>
</reference>
<keyword evidence="4" id="KW-0297">G-protein coupled receptor</keyword>
<dbReference type="PROSITE" id="PS50262">
    <property type="entry name" value="G_PROTEIN_RECEP_F1_2"/>
    <property type="match status" value="1"/>
</dbReference>
<evidence type="ECO:0000256" key="3">
    <source>
        <dbReference type="ARBA" id="ARBA00022989"/>
    </source>
</evidence>
<keyword evidence="6" id="KW-0675">Receptor</keyword>
<dbReference type="InterPro" id="IPR000276">
    <property type="entry name" value="GPCR_Rhodpsn"/>
</dbReference>
<keyword evidence="2 8" id="KW-0812">Transmembrane</keyword>
<keyword evidence="5 8" id="KW-0472">Membrane</keyword>
<accession>A0A815AS75</accession>
<dbReference type="PROSITE" id="PS00237">
    <property type="entry name" value="G_PROTEIN_RECEP_F1_1"/>
    <property type="match status" value="1"/>
</dbReference>
<feature type="transmembrane region" description="Helical" evidence="8">
    <location>
        <begin position="110"/>
        <end position="128"/>
    </location>
</feature>
<dbReference type="Gene3D" id="1.20.1070.10">
    <property type="entry name" value="Rhodopsin 7-helix transmembrane proteins"/>
    <property type="match status" value="1"/>
</dbReference>
<feature type="transmembrane region" description="Helical" evidence="8">
    <location>
        <begin position="200"/>
        <end position="228"/>
    </location>
</feature>
<name>A0A815AS75_ADIRI</name>
<feature type="transmembrane region" description="Helical" evidence="8">
    <location>
        <begin position="43"/>
        <end position="62"/>
    </location>
</feature>
<dbReference type="InterPro" id="IPR019427">
    <property type="entry name" value="7TM_GPCR_serpentine_rcpt_Srw"/>
</dbReference>
<sequence length="358" mass="41719">MNWTRTNLTGNLVDNQPLLLPQAGSFLSTTQLVISTLSPFLELARIILSIITFLLVHFSPLYRTTSFGLHIRCLAVYEACRIIERLFYWFPPLSLFMPRYKYTRCNLAFFLQNYFSHLSVVTIVLLSIERCIILWSPFRARYLTTMRNALIEELINMIAMFIVTHFYLVPNYFASMDFSRCFYSKIFHIYHSSLVFDYKFYAIADIIFFSLLPCSLTTISIVLIIIGLKRHKRHQKYLRANPQEQQQQQPGTSIYETSIILIAIAILQVTTTFPLRMLLLLRYFIPIDLDFYTGLYYILSFNELLASALTFIAFVLPFQNSRTECTKVFFAFCFFQRQRSSTTASTLPRVAIVGSDNS</sequence>
<comment type="subcellular location">
    <subcellularLocation>
        <location evidence="1">Membrane</location>
        <topology evidence="1">Multi-pass membrane protein</topology>
    </subcellularLocation>
</comment>
<evidence type="ECO:0000313" key="11">
    <source>
        <dbReference type="Proteomes" id="UP000663828"/>
    </source>
</evidence>
<dbReference type="PANTHER" id="PTHR24243:SF230">
    <property type="entry name" value="G-PROTEIN COUPLED RECEPTORS FAMILY 1 PROFILE DOMAIN-CONTAINING PROTEIN"/>
    <property type="match status" value="1"/>
</dbReference>
<feature type="transmembrane region" description="Helical" evidence="8">
    <location>
        <begin position="149"/>
        <end position="168"/>
    </location>
</feature>
<dbReference type="InterPro" id="IPR017452">
    <property type="entry name" value="GPCR_Rhodpsn_7TM"/>
</dbReference>
<evidence type="ECO:0000259" key="9">
    <source>
        <dbReference type="PROSITE" id="PS50262"/>
    </source>
</evidence>
<keyword evidence="7" id="KW-0807">Transducer</keyword>
<dbReference type="GO" id="GO:0005886">
    <property type="term" value="C:plasma membrane"/>
    <property type="evidence" value="ECO:0007669"/>
    <property type="project" value="TreeGrafter"/>
</dbReference>
<evidence type="ECO:0000256" key="6">
    <source>
        <dbReference type="ARBA" id="ARBA00023170"/>
    </source>
</evidence>
<dbReference type="PANTHER" id="PTHR24243">
    <property type="entry name" value="G-PROTEIN COUPLED RECEPTOR"/>
    <property type="match status" value="1"/>
</dbReference>
<dbReference type="Pfam" id="PF10324">
    <property type="entry name" value="7TM_GPCR_Srw"/>
    <property type="match status" value="1"/>
</dbReference>
<evidence type="ECO:0000256" key="5">
    <source>
        <dbReference type="ARBA" id="ARBA00023136"/>
    </source>
</evidence>
<dbReference type="AlphaFoldDB" id="A0A815AS75"/>
<gene>
    <name evidence="10" type="ORF">XAT740_LOCUS26636</name>
</gene>
<proteinExistence type="predicted"/>
<dbReference type="SUPFAM" id="SSF81321">
    <property type="entry name" value="Family A G protein-coupled receptor-like"/>
    <property type="match status" value="1"/>
</dbReference>
<protein>
    <recommendedName>
        <fullName evidence="9">G-protein coupled receptors family 1 profile domain-containing protein</fullName>
    </recommendedName>
</protein>
<dbReference type="Proteomes" id="UP000663828">
    <property type="component" value="Unassembled WGS sequence"/>
</dbReference>
<evidence type="ECO:0000313" key="10">
    <source>
        <dbReference type="EMBL" id="CAF1258274.1"/>
    </source>
</evidence>
<comment type="caution">
    <text evidence="10">The sequence shown here is derived from an EMBL/GenBank/DDBJ whole genome shotgun (WGS) entry which is preliminary data.</text>
</comment>
<feature type="transmembrane region" description="Helical" evidence="8">
    <location>
        <begin position="295"/>
        <end position="318"/>
    </location>
</feature>
<evidence type="ECO:0000256" key="7">
    <source>
        <dbReference type="ARBA" id="ARBA00023224"/>
    </source>
</evidence>
<keyword evidence="3 8" id="KW-1133">Transmembrane helix</keyword>